<comment type="function">
    <text evidence="8">Toxic component of a toxin-antitoxin (TA) system. An RNase.</text>
</comment>
<evidence type="ECO:0000313" key="10">
    <source>
        <dbReference type="Proteomes" id="UP000675920"/>
    </source>
</evidence>
<evidence type="ECO:0000256" key="7">
    <source>
        <dbReference type="ARBA" id="ARBA00038093"/>
    </source>
</evidence>
<name>A0A8B6X5G0_9BURK</name>
<dbReference type="SUPFAM" id="SSF88723">
    <property type="entry name" value="PIN domain-like"/>
    <property type="match status" value="1"/>
</dbReference>
<evidence type="ECO:0000313" key="11">
    <source>
        <dbReference type="RefSeq" id="WP_028312235.1"/>
    </source>
</evidence>
<dbReference type="AlphaFoldDB" id="A0A8B6X5G0"/>
<keyword evidence="2 8" id="KW-1277">Toxin-antitoxin system</keyword>
<dbReference type="Pfam" id="PF01850">
    <property type="entry name" value="PIN"/>
    <property type="match status" value="1"/>
</dbReference>
<evidence type="ECO:0000256" key="3">
    <source>
        <dbReference type="ARBA" id="ARBA00022722"/>
    </source>
</evidence>
<dbReference type="GO" id="GO:0000287">
    <property type="term" value="F:magnesium ion binding"/>
    <property type="evidence" value="ECO:0007669"/>
    <property type="project" value="UniProtKB-UniRule"/>
</dbReference>
<evidence type="ECO:0000256" key="5">
    <source>
        <dbReference type="ARBA" id="ARBA00022801"/>
    </source>
</evidence>
<feature type="binding site" evidence="8">
    <location>
        <position position="6"/>
    </location>
    <ligand>
        <name>Mg(2+)</name>
        <dbReference type="ChEBI" id="CHEBI:18420"/>
    </ligand>
</feature>
<feature type="domain" description="PIN" evidence="9">
    <location>
        <begin position="3"/>
        <end position="125"/>
    </location>
</feature>
<evidence type="ECO:0000256" key="8">
    <source>
        <dbReference type="HAMAP-Rule" id="MF_00265"/>
    </source>
</evidence>
<sequence>MRYLLDTNALIAVLNDPAGAVAQRMRQHAPADIGVSAVVMHELYFGAFKSQPPRRDRNLAIVDGIRLEVLPFDTEDARHSGEVRAQLALRGTPIGPFDVLIAGQARARGLTLVTRNLREFARVDGLATENWQDDAPVA</sequence>
<dbReference type="GO" id="GO:0016787">
    <property type="term" value="F:hydrolase activity"/>
    <property type="evidence" value="ECO:0007669"/>
    <property type="project" value="UniProtKB-KW"/>
</dbReference>
<dbReference type="OrthoDB" id="9796690at2"/>
<dbReference type="PANTHER" id="PTHR33653:SF1">
    <property type="entry name" value="RIBONUCLEASE VAPC2"/>
    <property type="match status" value="1"/>
</dbReference>
<keyword evidence="10" id="KW-1185">Reference proteome</keyword>
<dbReference type="Proteomes" id="UP000675920">
    <property type="component" value="Unplaced"/>
</dbReference>
<dbReference type="GO" id="GO:0004540">
    <property type="term" value="F:RNA nuclease activity"/>
    <property type="evidence" value="ECO:0007669"/>
    <property type="project" value="InterPro"/>
</dbReference>
<dbReference type="InterPro" id="IPR050556">
    <property type="entry name" value="Type_II_TA_system_RNase"/>
</dbReference>
<dbReference type="InterPro" id="IPR002716">
    <property type="entry name" value="PIN_dom"/>
</dbReference>
<keyword evidence="8" id="KW-0800">Toxin</keyword>
<dbReference type="InterPro" id="IPR029060">
    <property type="entry name" value="PIN-like_dom_sf"/>
</dbReference>
<dbReference type="PANTHER" id="PTHR33653">
    <property type="entry name" value="RIBONUCLEASE VAPC2"/>
    <property type="match status" value="1"/>
</dbReference>
<keyword evidence="6 8" id="KW-0460">Magnesium</keyword>
<keyword evidence="3 8" id="KW-0540">Nuclease</keyword>
<evidence type="ECO:0000259" key="9">
    <source>
        <dbReference type="Pfam" id="PF01850"/>
    </source>
</evidence>
<comment type="similarity">
    <text evidence="7 8">Belongs to the PINc/VapC protein family.</text>
</comment>
<evidence type="ECO:0000256" key="2">
    <source>
        <dbReference type="ARBA" id="ARBA00022649"/>
    </source>
</evidence>
<protein>
    <recommendedName>
        <fullName evidence="8">Ribonuclease VapC</fullName>
        <shortName evidence="8">RNase VapC</shortName>
        <ecNumber evidence="8">3.1.-.-</ecNumber>
    </recommendedName>
    <alternativeName>
        <fullName evidence="8">Toxin VapC</fullName>
    </alternativeName>
</protein>
<reference evidence="11" key="1">
    <citation type="submission" date="2025-08" db="UniProtKB">
        <authorList>
            <consortium name="RefSeq"/>
        </authorList>
    </citation>
    <scope>IDENTIFICATION</scope>
</reference>
<organism evidence="10 11">
    <name type="scientific">Derxia gummosa DSM 723</name>
    <dbReference type="NCBI Taxonomy" id="1121388"/>
    <lineage>
        <taxon>Bacteria</taxon>
        <taxon>Pseudomonadati</taxon>
        <taxon>Pseudomonadota</taxon>
        <taxon>Betaproteobacteria</taxon>
        <taxon>Burkholderiales</taxon>
        <taxon>Alcaligenaceae</taxon>
        <taxon>Derxia</taxon>
    </lineage>
</organism>
<dbReference type="CDD" id="cd18745">
    <property type="entry name" value="PIN_VapC4-5_FitB-like"/>
    <property type="match status" value="1"/>
</dbReference>
<keyword evidence="4 8" id="KW-0479">Metal-binding</keyword>
<evidence type="ECO:0000256" key="6">
    <source>
        <dbReference type="ARBA" id="ARBA00022842"/>
    </source>
</evidence>
<keyword evidence="5 8" id="KW-0378">Hydrolase</keyword>
<dbReference type="Gene3D" id="3.40.50.1010">
    <property type="entry name" value="5'-nuclease"/>
    <property type="match status" value="1"/>
</dbReference>
<accession>A0A8B6X5G0</accession>
<proteinExistence type="inferred from homology"/>
<feature type="binding site" evidence="8">
    <location>
        <position position="98"/>
    </location>
    <ligand>
        <name>Mg(2+)</name>
        <dbReference type="ChEBI" id="CHEBI:18420"/>
    </ligand>
</feature>
<dbReference type="EC" id="3.1.-.-" evidence="8"/>
<dbReference type="InterPro" id="IPR022907">
    <property type="entry name" value="VapC_family"/>
</dbReference>
<dbReference type="GO" id="GO:0090729">
    <property type="term" value="F:toxin activity"/>
    <property type="evidence" value="ECO:0007669"/>
    <property type="project" value="UniProtKB-KW"/>
</dbReference>
<evidence type="ECO:0000256" key="4">
    <source>
        <dbReference type="ARBA" id="ARBA00022723"/>
    </source>
</evidence>
<dbReference type="RefSeq" id="WP_028312235.1">
    <property type="nucleotide sequence ID" value="NZ_AXWS01000015.1"/>
</dbReference>
<evidence type="ECO:0000256" key="1">
    <source>
        <dbReference type="ARBA" id="ARBA00001946"/>
    </source>
</evidence>
<gene>
    <name evidence="8" type="primary">vapC</name>
</gene>
<comment type="cofactor">
    <cofactor evidence="1 8">
        <name>Mg(2+)</name>
        <dbReference type="ChEBI" id="CHEBI:18420"/>
    </cofactor>
</comment>
<dbReference type="HAMAP" id="MF_00265">
    <property type="entry name" value="VapC_Nob1"/>
    <property type="match status" value="1"/>
</dbReference>